<evidence type="ECO:0000256" key="2">
    <source>
        <dbReference type="ARBA" id="ARBA00023015"/>
    </source>
</evidence>
<dbReference type="PANTHER" id="PTHR30537:SF5">
    <property type="entry name" value="HTH-TYPE TRANSCRIPTIONAL ACTIVATOR TTDR-RELATED"/>
    <property type="match status" value="1"/>
</dbReference>
<dbReference type="GO" id="GO:0003700">
    <property type="term" value="F:DNA-binding transcription factor activity"/>
    <property type="evidence" value="ECO:0007669"/>
    <property type="project" value="InterPro"/>
</dbReference>
<dbReference type="SUPFAM" id="SSF46785">
    <property type="entry name" value="Winged helix' DNA-binding domain"/>
    <property type="match status" value="1"/>
</dbReference>
<dbReference type="InterPro" id="IPR036388">
    <property type="entry name" value="WH-like_DNA-bd_sf"/>
</dbReference>
<keyword evidence="7" id="KW-1185">Reference proteome</keyword>
<keyword evidence="2" id="KW-0805">Transcription regulation</keyword>
<evidence type="ECO:0000256" key="1">
    <source>
        <dbReference type="ARBA" id="ARBA00009437"/>
    </source>
</evidence>
<proteinExistence type="inferred from homology"/>
<dbReference type="EMBL" id="WIND01000038">
    <property type="protein sequence ID" value="MSU92069.1"/>
    <property type="molecule type" value="Genomic_DNA"/>
</dbReference>
<dbReference type="AlphaFoldDB" id="A0A6L5Z6S0"/>
<feature type="domain" description="HTH lysR-type" evidence="5">
    <location>
        <begin position="10"/>
        <end position="67"/>
    </location>
</feature>
<comment type="similarity">
    <text evidence="1">Belongs to the LysR transcriptional regulatory family.</text>
</comment>
<name>A0A6L5Z6S0_9RHOB</name>
<dbReference type="PROSITE" id="PS50931">
    <property type="entry name" value="HTH_LYSR"/>
    <property type="match status" value="1"/>
</dbReference>
<dbReference type="Pfam" id="PF00126">
    <property type="entry name" value="HTH_1"/>
    <property type="match status" value="1"/>
</dbReference>
<evidence type="ECO:0000313" key="6">
    <source>
        <dbReference type="EMBL" id="MSU92069.1"/>
    </source>
</evidence>
<dbReference type="InterPro" id="IPR005119">
    <property type="entry name" value="LysR_subst-bd"/>
</dbReference>
<dbReference type="SUPFAM" id="SSF53850">
    <property type="entry name" value="Periplasmic binding protein-like II"/>
    <property type="match status" value="1"/>
</dbReference>
<gene>
    <name evidence="6" type="ORF">GE300_21210</name>
</gene>
<dbReference type="GO" id="GO:0006351">
    <property type="term" value="P:DNA-templated transcription"/>
    <property type="evidence" value="ECO:0007669"/>
    <property type="project" value="TreeGrafter"/>
</dbReference>
<dbReference type="CDD" id="cd08422">
    <property type="entry name" value="PBP2_CrgA_like"/>
    <property type="match status" value="1"/>
</dbReference>
<dbReference type="FunFam" id="1.10.10.10:FF:000001">
    <property type="entry name" value="LysR family transcriptional regulator"/>
    <property type="match status" value="1"/>
</dbReference>
<evidence type="ECO:0000256" key="3">
    <source>
        <dbReference type="ARBA" id="ARBA00023125"/>
    </source>
</evidence>
<dbReference type="PANTHER" id="PTHR30537">
    <property type="entry name" value="HTH-TYPE TRANSCRIPTIONAL REGULATOR"/>
    <property type="match status" value="1"/>
</dbReference>
<sequence length="304" mass="33377">MSIGRRGHVNKFQAMQCFVTVADLGSFTAAGRKLMLSTSAVTKHINRLEEHLGVQLLVRSTRQMHLSEAGADYFERCKLILEEVDEAEDAILDACSSASGTVRVAMPPAFARRTLIPALPRFFAEHPAVSVDLKLKGQTTNPIENGYDLVVHSGRLPDSRLINRILVRGRQKTVASPEYLRRFGVPKVPADLETHNCIIGAFGPSWSFTDPAGGETLIRVNGNFTTDSGDILRESAIAGLGVSQATWWLFRDALETGALEPVLTEFEVEAEPISIVFPAQKNTPAKVRVFADFLVKLTRENHAP</sequence>
<dbReference type="Pfam" id="PF03466">
    <property type="entry name" value="LysR_substrate"/>
    <property type="match status" value="1"/>
</dbReference>
<evidence type="ECO:0000259" key="5">
    <source>
        <dbReference type="PROSITE" id="PS50931"/>
    </source>
</evidence>
<dbReference type="PRINTS" id="PR00039">
    <property type="entry name" value="HTHLYSR"/>
</dbReference>
<keyword evidence="4" id="KW-0804">Transcription</keyword>
<dbReference type="Gene3D" id="3.40.190.290">
    <property type="match status" value="1"/>
</dbReference>
<reference evidence="6 7" key="1">
    <citation type="submission" date="2019-10" db="EMBL/GenBank/DDBJ databases">
        <title>Cognatihalovulum marinum gen. nov. sp. nov., a new member of the family Rhodobacteraceae isolated from deep seawater of the Northwest Indian Ocean.</title>
        <authorList>
            <person name="Ruan C."/>
            <person name="Wang J."/>
            <person name="Zheng X."/>
            <person name="Song L."/>
            <person name="Zhu Y."/>
            <person name="Huang Y."/>
            <person name="Lu Z."/>
            <person name="Du W."/>
            <person name="Huang L."/>
            <person name="Dai X."/>
        </authorList>
    </citation>
    <scope>NUCLEOTIDE SEQUENCE [LARGE SCALE GENOMIC DNA]</scope>
    <source>
        <strain evidence="6 7">2CG4</strain>
    </source>
</reference>
<dbReference type="Gene3D" id="1.10.10.10">
    <property type="entry name" value="Winged helix-like DNA-binding domain superfamily/Winged helix DNA-binding domain"/>
    <property type="match status" value="1"/>
</dbReference>
<accession>A0A6L5Z6S0</accession>
<evidence type="ECO:0000313" key="7">
    <source>
        <dbReference type="Proteomes" id="UP000474957"/>
    </source>
</evidence>
<dbReference type="InterPro" id="IPR000847">
    <property type="entry name" value="LysR_HTH_N"/>
</dbReference>
<organism evidence="6 7">
    <name type="scientific">Halovulum marinum</name>
    <dbReference type="NCBI Taxonomy" id="2662447"/>
    <lineage>
        <taxon>Bacteria</taxon>
        <taxon>Pseudomonadati</taxon>
        <taxon>Pseudomonadota</taxon>
        <taxon>Alphaproteobacteria</taxon>
        <taxon>Rhodobacterales</taxon>
        <taxon>Paracoccaceae</taxon>
        <taxon>Halovulum</taxon>
    </lineage>
</organism>
<keyword evidence="3" id="KW-0238">DNA-binding</keyword>
<dbReference type="InterPro" id="IPR036390">
    <property type="entry name" value="WH_DNA-bd_sf"/>
</dbReference>
<comment type="caution">
    <text evidence="6">The sequence shown here is derived from an EMBL/GenBank/DDBJ whole genome shotgun (WGS) entry which is preliminary data.</text>
</comment>
<protein>
    <submittedName>
        <fullName evidence="6">LysR family transcriptional regulator</fullName>
    </submittedName>
</protein>
<dbReference type="InterPro" id="IPR058163">
    <property type="entry name" value="LysR-type_TF_proteobact-type"/>
</dbReference>
<dbReference type="GO" id="GO:0043565">
    <property type="term" value="F:sequence-specific DNA binding"/>
    <property type="evidence" value="ECO:0007669"/>
    <property type="project" value="TreeGrafter"/>
</dbReference>
<evidence type="ECO:0000256" key="4">
    <source>
        <dbReference type="ARBA" id="ARBA00023163"/>
    </source>
</evidence>
<dbReference type="Proteomes" id="UP000474957">
    <property type="component" value="Unassembled WGS sequence"/>
</dbReference>